<sequence>YNIAMVKLRRIQKENYKKEIALVLPALTRWGTHLDCIKFLMKSQTAIQQMLFDPSVATLNLDLKTRLQSNTFWVELNTIIKILKPIISTLKVFESNNSTISTVYSRFNTILLEIQKIEYPHYFEESKKDKSICLTTFADFIALKYSADEASKIYAELLKFRNKQTSYNNLIIWNSATLVNSATWWTSWPSTELQKFAI</sequence>
<feature type="non-terminal residue" evidence="1">
    <location>
        <position position="1"/>
    </location>
</feature>
<protein>
    <submittedName>
        <fullName evidence="1">9247_t:CDS:1</fullName>
    </submittedName>
</protein>
<comment type="caution">
    <text evidence="1">The sequence shown here is derived from an EMBL/GenBank/DDBJ whole genome shotgun (WGS) entry which is preliminary data.</text>
</comment>
<reference evidence="1" key="1">
    <citation type="submission" date="2021-06" db="EMBL/GenBank/DDBJ databases">
        <authorList>
            <person name="Kallberg Y."/>
            <person name="Tangrot J."/>
            <person name="Rosling A."/>
        </authorList>
    </citation>
    <scope>NUCLEOTIDE SEQUENCE</scope>
    <source>
        <strain evidence="1">MA461A</strain>
    </source>
</reference>
<dbReference type="EMBL" id="CAJVQC010081088">
    <property type="protein sequence ID" value="CAG8818500.1"/>
    <property type="molecule type" value="Genomic_DNA"/>
</dbReference>
<name>A0ACA9S0I3_9GLOM</name>
<dbReference type="Proteomes" id="UP000789920">
    <property type="component" value="Unassembled WGS sequence"/>
</dbReference>
<keyword evidence="2" id="KW-1185">Reference proteome</keyword>
<feature type="non-terminal residue" evidence="1">
    <location>
        <position position="198"/>
    </location>
</feature>
<gene>
    <name evidence="1" type="ORF">RPERSI_LOCUS24927</name>
</gene>
<evidence type="ECO:0000313" key="2">
    <source>
        <dbReference type="Proteomes" id="UP000789920"/>
    </source>
</evidence>
<evidence type="ECO:0000313" key="1">
    <source>
        <dbReference type="EMBL" id="CAG8818500.1"/>
    </source>
</evidence>
<proteinExistence type="predicted"/>
<accession>A0ACA9S0I3</accession>
<organism evidence="1 2">
    <name type="scientific">Racocetra persica</name>
    <dbReference type="NCBI Taxonomy" id="160502"/>
    <lineage>
        <taxon>Eukaryota</taxon>
        <taxon>Fungi</taxon>
        <taxon>Fungi incertae sedis</taxon>
        <taxon>Mucoromycota</taxon>
        <taxon>Glomeromycotina</taxon>
        <taxon>Glomeromycetes</taxon>
        <taxon>Diversisporales</taxon>
        <taxon>Gigasporaceae</taxon>
        <taxon>Racocetra</taxon>
    </lineage>
</organism>